<evidence type="ECO:0000313" key="1">
    <source>
        <dbReference type="EMBL" id="GCC41699.1"/>
    </source>
</evidence>
<dbReference type="AlphaFoldDB" id="A0A401TGD6"/>
<dbReference type="Proteomes" id="UP000287033">
    <property type="component" value="Unassembled WGS sequence"/>
</dbReference>
<feature type="non-terminal residue" evidence="1">
    <location>
        <position position="1"/>
    </location>
</feature>
<protein>
    <submittedName>
        <fullName evidence="1">Uncharacterized protein</fullName>
    </submittedName>
</protein>
<comment type="caution">
    <text evidence="1">The sequence shown here is derived from an EMBL/GenBank/DDBJ whole genome shotgun (WGS) entry which is preliminary data.</text>
</comment>
<reference evidence="1 2" key="1">
    <citation type="journal article" date="2018" name="Nat. Ecol. Evol.">
        <title>Shark genomes provide insights into elasmobranch evolution and the origin of vertebrates.</title>
        <authorList>
            <person name="Hara Y"/>
            <person name="Yamaguchi K"/>
            <person name="Onimaru K"/>
            <person name="Kadota M"/>
            <person name="Koyanagi M"/>
            <person name="Keeley SD"/>
            <person name="Tatsumi K"/>
            <person name="Tanaka K"/>
            <person name="Motone F"/>
            <person name="Kageyama Y"/>
            <person name="Nozu R"/>
            <person name="Adachi N"/>
            <person name="Nishimura O"/>
            <person name="Nakagawa R"/>
            <person name="Tanegashima C"/>
            <person name="Kiyatake I"/>
            <person name="Matsumoto R"/>
            <person name="Murakumo K"/>
            <person name="Nishida K"/>
            <person name="Terakita A"/>
            <person name="Kuratani S"/>
            <person name="Sato K"/>
            <person name="Hyodo S Kuraku.S."/>
        </authorList>
    </citation>
    <scope>NUCLEOTIDE SEQUENCE [LARGE SCALE GENOMIC DNA]</scope>
</reference>
<organism evidence="1 2">
    <name type="scientific">Chiloscyllium punctatum</name>
    <name type="common">Brownbanded bambooshark</name>
    <name type="synonym">Hemiscyllium punctatum</name>
    <dbReference type="NCBI Taxonomy" id="137246"/>
    <lineage>
        <taxon>Eukaryota</taxon>
        <taxon>Metazoa</taxon>
        <taxon>Chordata</taxon>
        <taxon>Craniata</taxon>
        <taxon>Vertebrata</taxon>
        <taxon>Chondrichthyes</taxon>
        <taxon>Elasmobranchii</taxon>
        <taxon>Galeomorphii</taxon>
        <taxon>Galeoidea</taxon>
        <taxon>Orectolobiformes</taxon>
        <taxon>Hemiscylliidae</taxon>
        <taxon>Chiloscyllium</taxon>
    </lineage>
</organism>
<dbReference type="Gene3D" id="3.30.420.10">
    <property type="entry name" value="Ribonuclease H-like superfamily/Ribonuclease H"/>
    <property type="match status" value="1"/>
</dbReference>
<gene>
    <name evidence="1" type="ORF">chiPu_0025523</name>
</gene>
<dbReference type="SUPFAM" id="SSF53098">
    <property type="entry name" value="Ribonuclease H-like"/>
    <property type="match status" value="1"/>
</dbReference>
<evidence type="ECO:0000313" key="2">
    <source>
        <dbReference type="Proteomes" id="UP000287033"/>
    </source>
</evidence>
<dbReference type="InterPro" id="IPR012337">
    <property type="entry name" value="RNaseH-like_sf"/>
</dbReference>
<proteinExistence type="predicted"/>
<name>A0A401TGD6_CHIPU</name>
<keyword evidence="2" id="KW-1185">Reference proteome</keyword>
<dbReference type="EMBL" id="BEZZ01060236">
    <property type="protein sequence ID" value="GCC41699.1"/>
    <property type="molecule type" value="Genomic_DNA"/>
</dbReference>
<sequence length="102" mass="12145">RRYFPPRLSLDPARREERGAFAFLLRARAFFAAHGVRVERVVTDNGAAHRRDDFRNLCAASRLRHIRTRPYTPRTERFILTSLREWAYARPYRFSAENEPKP</sequence>
<dbReference type="GO" id="GO:0003676">
    <property type="term" value="F:nucleic acid binding"/>
    <property type="evidence" value="ECO:0007669"/>
    <property type="project" value="InterPro"/>
</dbReference>
<accession>A0A401TGD6</accession>
<dbReference type="InterPro" id="IPR036397">
    <property type="entry name" value="RNaseH_sf"/>
</dbReference>